<dbReference type="Proteomes" id="UP000055048">
    <property type="component" value="Unassembled WGS sequence"/>
</dbReference>
<protein>
    <submittedName>
        <fullName evidence="1">Uncharacterized protein</fullName>
    </submittedName>
</protein>
<proteinExistence type="predicted"/>
<gene>
    <name evidence="1" type="ORF">T05_12448</name>
</gene>
<sequence>MGQIEKKNARLARASGTCWAPRPALCLLCKQAKQSRPLVGVNWSMLVPIGQSIA</sequence>
<dbReference type="AlphaFoldDB" id="A0A0V0TA09"/>
<comment type="caution">
    <text evidence="1">The sequence shown here is derived from an EMBL/GenBank/DDBJ whole genome shotgun (WGS) entry which is preliminary data.</text>
</comment>
<evidence type="ECO:0000313" key="2">
    <source>
        <dbReference type="Proteomes" id="UP000055048"/>
    </source>
</evidence>
<organism evidence="1 2">
    <name type="scientific">Trichinella murrelli</name>
    <dbReference type="NCBI Taxonomy" id="144512"/>
    <lineage>
        <taxon>Eukaryota</taxon>
        <taxon>Metazoa</taxon>
        <taxon>Ecdysozoa</taxon>
        <taxon>Nematoda</taxon>
        <taxon>Enoplea</taxon>
        <taxon>Dorylaimia</taxon>
        <taxon>Trichinellida</taxon>
        <taxon>Trichinellidae</taxon>
        <taxon>Trichinella</taxon>
    </lineage>
</organism>
<reference evidence="1 2" key="1">
    <citation type="submission" date="2015-01" db="EMBL/GenBank/DDBJ databases">
        <title>Evolution of Trichinella species and genotypes.</title>
        <authorList>
            <person name="Korhonen P.K."/>
            <person name="Edoardo P."/>
            <person name="Giuseppe L.R."/>
            <person name="Gasser R.B."/>
        </authorList>
    </citation>
    <scope>NUCLEOTIDE SEQUENCE [LARGE SCALE GENOMIC DNA]</scope>
    <source>
        <strain evidence="1">ISS417</strain>
    </source>
</reference>
<name>A0A0V0TA09_9BILA</name>
<evidence type="ECO:0000313" key="1">
    <source>
        <dbReference type="EMBL" id="KRX35798.1"/>
    </source>
</evidence>
<keyword evidence="2" id="KW-1185">Reference proteome</keyword>
<accession>A0A0V0TA09</accession>
<dbReference type="EMBL" id="JYDJ01000408">
    <property type="protein sequence ID" value="KRX35798.1"/>
    <property type="molecule type" value="Genomic_DNA"/>
</dbReference>